<protein>
    <recommendedName>
        <fullName evidence="7">4Fe-4S ferredoxin-type domain-containing protein</fullName>
    </recommendedName>
</protein>
<dbReference type="PROSITE" id="PS51379">
    <property type="entry name" value="4FE4S_FER_2"/>
    <property type="match status" value="2"/>
</dbReference>
<evidence type="ECO:0000313" key="9">
    <source>
        <dbReference type="Proteomes" id="UP000658258"/>
    </source>
</evidence>
<comment type="caution">
    <text evidence="8">The sequence shown here is derived from an EMBL/GenBank/DDBJ whole genome shotgun (WGS) entry which is preliminary data.</text>
</comment>
<keyword evidence="2" id="KW-0677">Repeat</keyword>
<sequence length="299" mass="33744">MKGYWRNIKTATKTLKEGLKVTARHMKDARNQRTAIVPLAENYFEKQNAIFTTQYPKEKLPVPDHGRYKLHNEIDDCIVCDKCAKVCPVNCIEIEPLRSVEEIGKTSDGTPKRIYAAKFNIDMAKCCFCGLCTTVCPTECLTMTDEYDFSAFDFAEHNVPFATMTPMEILQKKKELEEFNKQKEAAKALSKEAVPKAETPAKPKIGGAKPAFKPRVQGAKPKVAVKPQIPQKKTEEPKETGSSEESKAKPKPVFRPKVQPRRPSGEENEQQAKDEAPKKAARPVLKPRVQPKRDKNEEE</sequence>
<dbReference type="Pfam" id="PF12838">
    <property type="entry name" value="Fer4_7"/>
    <property type="match status" value="1"/>
</dbReference>
<feature type="compositionally biased region" description="Basic and acidic residues" evidence="6">
    <location>
        <begin position="232"/>
        <end position="248"/>
    </location>
</feature>
<feature type="domain" description="4Fe-4S ferredoxin-type" evidence="7">
    <location>
        <begin position="66"/>
        <end position="97"/>
    </location>
</feature>
<evidence type="ECO:0000256" key="5">
    <source>
        <dbReference type="ARBA" id="ARBA00023014"/>
    </source>
</evidence>
<dbReference type="PANTHER" id="PTHR47275">
    <property type="entry name" value="NAD(P)H-QUINONE OXIDOREDUCTASE SUBUNIT I, CHLOROPLASTIC"/>
    <property type="match status" value="1"/>
</dbReference>
<keyword evidence="1" id="KW-0479">Metal-binding</keyword>
<reference evidence="9" key="1">
    <citation type="journal article" date="2019" name="Int. J. Syst. Evol. Microbiol.">
        <title>The Global Catalogue of Microorganisms (GCM) 10K type strain sequencing project: providing services to taxonomists for standard genome sequencing and annotation.</title>
        <authorList>
            <consortium name="The Broad Institute Genomics Platform"/>
            <consortium name="The Broad Institute Genome Sequencing Center for Infectious Disease"/>
            <person name="Wu L."/>
            <person name="Ma J."/>
        </authorList>
    </citation>
    <scope>NUCLEOTIDE SEQUENCE [LARGE SCALE GENOMIC DNA]</scope>
    <source>
        <strain evidence="9">CGMCC 1.15111</strain>
    </source>
</reference>
<evidence type="ECO:0000256" key="4">
    <source>
        <dbReference type="ARBA" id="ARBA00023004"/>
    </source>
</evidence>
<accession>A0ABQ3I522</accession>
<dbReference type="EMBL" id="BNAG01000001">
    <property type="protein sequence ID" value="GHE51431.1"/>
    <property type="molecule type" value="Genomic_DNA"/>
</dbReference>
<feature type="compositionally biased region" description="Basic and acidic residues" evidence="6">
    <location>
        <begin position="187"/>
        <end position="201"/>
    </location>
</feature>
<dbReference type="InterPro" id="IPR017900">
    <property type="entry name" value="4Fe4S_Fe_S_CS"/>
</dbReference>
<keyword evidence="3" id="KW-1278">Translocase</keyword>
<evidence type="ECO:0000256" key="3">
    <source>
        <dbReference type="ARBA" id="ARBA00022967"/>
    </source>
</evidence>
<dbReference type="RefSeq" id="WP_189628323.1">
    <property type="nucleotide sequence ID" value="NZ_BNAG01000001.1"/>
</dbReference>
<dbReference type="InterPro" id="IPR004497">
    <property type="entry name" value="NDHI"/>
</dbReference>
<feature type="domain" description="4Fe-4S ferredoxin-type" evidence="7">
    <location>
        <begin position="117"/>
        <end position="146"/>
    </location>
</feature>
<evidence type="ECO:0000313" key="8">
    <source>
        <dbReference type="EMBL" id="GHE51431.1"/>
    </source>
</evidence>
<keyword evidence="5" id="KW-0411">Iron-sulfur</keyword>
<dbReference type="PANTHER" id="PTHR47275:SF1">
    <property type="entry name" value="NAD(P)H-QUINONE OXIDOREDUCTASE SUBUNIT I, CHLOROPLASTIC"/>
    <property type="match status" value="1"/>
</dbReference>
<dbReference type="SUPFAM" id="SSF54862">
    <property type="entry name" value="4Fe-4S ferredoxins"/>
    <property type="match status" value="1"/>
</dbReference>
<evidence type="ECO:0000256" key="1">
    <source>
        <dbReference type="ARBA" id="ARBA00022723"/>
    </source>
</evidence>
<feature type="region of interest" description="Disordered" evidence="6">
    <location>
        <begin position="187"/>
        <end position="299"/>
    </location>
</feature>
<keyword evidence="9" id="KW-1185">Reference proteome</keyword>
<dbReference type="Proteomes" id="UP000658258">
    <property type="component" value="Unassembled WGS sequence"/>
</dbReference>
<evidence type="ECO:0000259" key="7">
    <source>
        <dbReference type="PROSITE" id="PS51379"/>
    </source>
</evidence>
<dbReference type="InterPro" id="IPR017896">
    <property type="entry name" value="4Fe4S_Fe-S-bd"/>
</dbReference>
<feature type="compositionally biased region" description="Basic residues" evidence="6">
    <location>
        <begin position="249"/>
        <end position="260"/>
    </location>
</feature>
<gene>
    <name evidence="8" type="ORF">GCM10011340_01990</name>
</gene>
<organism evidence="8 9">
    <name type="scientific">Roseivirga thermotolerans</name>
    <dbReference type="NCBI Taxonomy" id="1758176"/>
    <lineage>
        <taxon>Bacteria</taxon>
        <taxon>Pseudomonadati</taxon>
        <taxon>Bacteroidota</taxon>
        <taxon>Cytophagia</taxon>
        <taxon>Cytophagales</taxon>
        <taxon>Roseivirgaceae</taxon>
        <taxon>Roseivirga</taxon>
    </lineage>
</organism>
<keyword evidence="4" id="KW-0408">Iron</keyword>
<dbReference type="Gene3D" id="3.30.70.3270">
    <property type="match status" value="1"/>
</dbReference>
<evidence type="ECO:0000256" key="2">
    <source>
        <dbReference type="ARBA" id="ARBA00022737"/>
    </source>
</evidence>
<dbReference type="PROSITE" id="PS00198">
    <property type="entry name" value="4FE4S_FER_1"/>
    <property type="match status" value="2"/>
</dbReference>
<proteinExistence type="predicted"/>
<name>A0ABQ3I522_9BACT</name>
<evidence type="ECO:0000256" key="6">
    <source>
        <dbReference type="SAM" id="MobiDB-lite"/>
    </source>
</evidence>